<evidence type="ECO:0000259" key="18">
    <source>
        <dbReference type="Pfam" id="PF02887"/>
    </source>
</evidence>
<keyword evidence="11" id="KW-0067">ATP-binding</keyword>
<evidence type="ECO:0000256" key="8">
    <source>
        <dbReference type="ARBA" id="ARBA00022723"/>
    </source>
</evidence>
<evidence type="ECO:0000313" key="19">
    <source>
        <dbReference type="EMBL" id="CAI5756609.1"/>
    </source>
</evidence>
<dbReference type="Gene3D" id="2.40.33.10">
    <property type="entry name" value="PK beta-barrel domain-like"/>
    <property type="match status" value="1"/>
</dbReference>
<keyword evidence="14" id="KW-0670">Pyruvate</keyword>
<dbReference type="EC" id="2.7.1.40" evidence="6 16"/>
<dbReference type="GO" id="GO:0006950">
    <property type="term" value="P:response to stress"/>
    <property type="evidence" value="ECO:0007669"/>
    <property type="project" value="UniProtKB-ARBA"/>
</dbReference>
<evidence type="ECO:0000256" key="11">
    <source>
        <dbReference type="ARBA" id="ARBA00022840"/>
    </source>
</evidence>
<dbReference type="PRINTS" id="PR01050">
    <property type="entry name" value="PYRUVTKNASE"/>
</dbReference>
<dbReference type="InterPro" id="IPR040442">
    <property type="entry name" value="Pyrv_kinase-like_dom_sf"/>
</dbReference>
<keyword evidence="12 16" id="KW-0460">Magnesium</keyword>
<reference evidence="19" key="1">
    <citation type="submission" date="2022-12" db="EMBL/GenBank/DDBJ databases">
        <authorList>
            <person name="Brejova B."/>
        </authorList>
    </citation>
    <scope>NUCLEOTIDE SEQUENCE</scope>
</reference>
<keyword evidence="7 16" id="KW-0808">Transferase</keyword>
<dbReference type="FunFam" id="3.20.20.60:FF:000001">
    <property type="entry name" value="Pyruvate kinase"/>
    <property type="match status" value="1"/>
</dbReference>
<dbReference type="CDD" id="cd00288">
    <property type="entry name" value="Pyruvate_Kinase"/>
    <property type="match status" value="1"/>
</dbReference>
<dbReference type="Pfam" id="PF00224">
    <property type="entry name" value="PK"/>
    <property type="match status" value="1"/>
</dbReference>
<dbReference type="InterPro" id="IPR001697">
    <property type="entry name" value="Pyr_Knase"/>
</dbReference>
<dbReference type="GO" id="GO:0000287">
    <property type="term" value="F:magnesium ion binding"/>
    <property type="evidence" value="ECO:0007669"/>
    <property type="project" value="InterPro"/>
</dbReference>
<evidence type="ECO:0000256" key="7">
    <source>
        <dbReference type="ARBA" id="ARBA00022679"/>
    </source>
</evidence>
<dbReference type="PROSITE" id="PS00110">
    <property type="entry name" value="PYRUVATE_KINASE"/>
    <property type="match status" value="1"/>
</dbReference>
<dbReference type="PANTHER" id="PTHR11817">
    <property type="entry name" value="PYRUVATE KINASE"/>
    <property type="match status" value="1"/>
</dbReference>
<dbReference type="AlphaFoldDB" id="A0A9W4TU40"/>
<proteinExistence type="inferred from homology"/>
<dbReference type="Pfam" id="PF02887">
    <property type="entry name" value="PK_C"/>
    <property type="match status" value="1"/>
</dbReference>
<dbReference type="NCBIfam" id="NF004491">
    <property type="entry name" value="PRK05826.1"/>
    <property type="match status" value="1"/>
</dbReference>
<dbReference type="SUPFAM" id="SSF52935">
    <property type="entry name" value="PK C-terminal domain-like"/>
    <property type="match status" value="1"/>
</dbReference>
<comment type="caution">
    <text evidence="19">The sequence shown here is derived from an EMBL/GenBank/DDBJ whole genome shotgun (WGS) entry which is preliminary data.</text>
</comment>
<evidence type="ECO:0000256" key="14">
    <source>
        <dbReference type="ARBA" id="ARBA00023317"/>
    </source>
</evidence>
<dbReference type="FunFam" id="3.40.1380.20:FF:000001">
    <property type="entry name" value="Pyruvate kinase"/>
    <property type="match status" value="1"/>
</dbReference>
<dbReference type="GO" id="GO:0030955">
    <property type="term" value="F:potassium ion binding"/>
    <property type="evidence" value="ECO:0007669"/>
    <property type="project" value="InterPro"/>
</dbReference>
<dbReference type="NCBIfam" id="TIGR01064">
    <property type="entry name" value="pyruv_kin"/>
    <property type="match status" value="1"/>
</dbReference>
<evidence type="ECO:0000256" key="16">
    <source>
        <dbReference type="RuleBase" id="RU000504"/>
    </source>
</evidence>
<keyword evidence="8" id="KW-0479">Metal-binding</keyword>
<dbReference type="GO" id="GO:0016301">
    <property type="term" value="F:kinase activity"/>
    <property type="evidence" value="ECO:0007669"/>
    <property type="project" value="UniProtKB-KW"/>
</dbReference>
<keyword evidence="10 16" id="KW-0418">Kinase</keyword>
<sequence length="504" mass="55713">MSHSSLSWLSNLNVEQTPHKYLRRSSIIGTIGPKTNNVDVLVKLRKAGLNIVRMNFSHGSYEYHQSVIDNARKSEELYKGRPLAIALDTKGPEIRTGTTIDNKDFPIPSNHEMIFTTDDQYKLKCDDKIMYIDYKNITKVIEAGKIIYVDDGVLSFEVLSVDDDSTLKVKSINAGKICSHKGVNLPGTDVDLPALSEKDISDIKFGVKNNVHMIFASFIRSGDDIKHIRRVLGEEGKDIQIIAKIENQQGVNNFDEILVETDGVMVARGDLGIEIPAPQVFVVQKQLIAKCNLAAKPVICATQMLESMTYNPRPTRAEVSDVGNAILDGADCVMLSGETAKGDYPFEAVSMMHNTCLIAEKAIAYPQLFNELRSLAKKPTPTSETCAVAAVSASYEQDAKAIVVLSTSGLSARLVSKYKPDVPILMVTRNERAAKYSHLYRGVYPFVYTKEKVANWQEDVENRLRWAVSEAIELGIISKGDSIVTVQGWTRGSGHSNTVRIVQA</sequence>
<evidence type="ECO:0000256" key="12">
    <source>
        <dbReference type="ARBA" id="ARBA00022842"/>
    </source>
</evidence>
<protein>
    <recommendedName>
        <fullName evidence="6 16">Pyruvate kinase</fullName>
        <ecNumber evidence="6 16">2.7.1.40</ecNumber>
    </recommendedName>
</protein>
<evidence type="ECO:0000256" key="13">
    <source>
        <dbReference type="ARBA" id="ARBA00023152"/>
    </source>
</evidence>
<evidence type="ECO:0000256" key="4">
    <source>
        <dbReference type="ARBA" id="ARBA00008663"/>
    </source>
</evidence>
<dbReference type="OrthoDB" id="108365at2759"/>
<keyword evidence="20" id="KW-1185">Reference proteome</keyword>
<comment type="similarity">
    <text evidence="4 16">Belongs to the pyruvate kinase family.</text>
</comment>
<accession>A0A9W4TU40</accession>
<evidence type="ECO:0000256" key="1">
    <source>
        <dbReference type="ARBA" id="ARBA00001946"/>
    </source>
</evidence>
<keyword evidence="13 16" id="KW-0324">Glycolysis</keyword>
<evidence type="ECO:0000256" key="9">
    <source>
        <dbReference type="ARBA" id="ARBA00022741"/>
    </source>
</evidence>
<comment type="catalytic activity">
    <reaction evidence="15 16">
        <text>pyruvate + ATP = phosphoenolpyruvate + ADP + H(+)</text>
        <dbReference type="Rhea" id="RHEA:18157"/>
        <dbReference type="ChEBI" id="CHEBI:15361"/>
        <dbReference type="ChEBI" id="CHEBI:15378"/>
        <dbReference type="ChEBI" id="CHEBI:30616"/>
        <dbReference type="ChEBI" id="CHEBI:58702"/>
        <dbReference type="ChEBI" id="CHEBI:456216"/>
        <dbReference type="EC" id="2.7.1.40"/>
    </reaction>
</comment>
<dbReference type="InterPro" id="IPR015793">
    <property type="entry name" value="Pyrv_Knase_brl"/>
</dbReference>
<dbReference type="GO" id="GO:0005524">
    <property type="term" value="F:ATP binding"/>
    <property type="evidence" value="ECO:0007669"/>
    <property type="project" value="UniProtKB-KW"/>
</dbReference>
<evidence type="ECO:0000256" key="5">
    <source>
        <dbReference type="ARBA" id="ARBA00011881"/>
    </source>
</evidence>
<dbReference type="FunFam" id="2.40.33.10:FF:000001">
    <property type="entry name" value="Pyruvate kinase"/>
    <property type="match status" value="1"/>
</dbReference>
<dbReference type="EMBL" id="CANTUO010000001">
    <property type="protein sequence ID" value="CAI5756609.1"/>
    <property type="molecule type" value="Genomic_DNA"/>
</dbReference>
<evidence type="ECO:0000313" key="20">
    <source>
        <dbReference type="Proteomes" id="UP001152885"/>
    </source>
</evidence>
<dbReference type="InterPro" id="IPR018209">
    <property type="entry name" value="Pyrv_Knase_AS"/>
</dbReference>
<dbReference type="Proteomes" id="UP001152885">
    <property type="component" value="Unassembled WGS sequence"/>
</dbReference>
<organism evidence="19 20">
    <name type="scientific">Candida verbasci</name>
    <dbReference type="NCBI Taxonomy" id="1227364"/>
    <lineage>
        <taxon>Eukaryota</taxon>
        <taxon>Fungi</taxon>
        <taxon>Dikarya</taxon>
        <taxon>Ascomycota</taxon>
        <taxon>Saccharomycotina</taxon>
        <taxon>Pichiomycetes</taxon>
        <taxon>Debaryomycetaceae</taxon>
        <taxon>Candida/Lodderomyces clade</taxon>
        <taxon>Candida</taxon>
    </lineage>
</organism>
<evidence type="ECO:0000259" key="17">
    <source>
        <dbReference type="Pfam" id="PF00224"/>
    </source>
</evidence>
<dbReference type="InterPro" id="IPR015806">
    <property type="entry name" value="Pyrv_Knase_insert_dom_sf"/>
</dbReference>
<evidence type="ECO:0000256" key="3">
    <source>
        <dbReference type="ARBA" id="ARBA00004997"/>
    </source>
</evidence>
<feature type="domain" description="Pyruvate kinase C-terminal" evidence="18">
    <location>
        <begin position="384"/>
        <end position="502"/>
    </location>
</feature>
<comment type="subunit">
    <text evidence="5">Homotetramer.</text>
</comment>
<comment type="cofactor">
    <cofactor evidence="1">
        <name>Mg(2+)</name>
        <dbReference type="ChEBI" id="CHEBI:18420"/>
    </cofactor>
</comment>
<dbReference type="SUPFAM" id="SSF51621">
    <property type="entry name" value="Phosphoenolpyruvate/pyruvate domain"/>
    <property type="match status" value="1"/>
</dbReference>
<dbReference type="GO" id="GO:0004743">
    <property type="term" value="F:pyruvate kinase activity"/>
    <property type="evidence" value="ECO:0007669"/>
    <property type="project" value="UniProtKB-EC"/>
</dbReference>
<keyword evidence="9" id="KW-0547">Nucleotide-binding</keyword>
<gene>
    <name evidence="19" type="ORF">CANVERA_P1127</name>
</gene>
<dbReference type="Gene3D" id="3.20.20.60">
    <property type="entry name" value="Phosphoenolpyruvate-binding domains"/>
    <property type="match status" value="1"/>
</dbReference>
<evidence type="ECO:0000256" key="10">
    <source>
        <dbReference type="ARBA" id="ARBA00022777"/>
    </source>
</evidence>
<comment type="cofactor">
    <cofactor evidence="2">
        <name>K(+)</name>
        <dbReference type="ChEBI" id="CHEBI:29103"/>
    </cofactor>
</comment>
<feature type="domain" description="Pyruvate kinase barrel" evidence="17">
    <location>
        <begin position="23"/>
        <end position="349"/>
    </location>
</feature>
<dbReference type="Gene3D" id="3.40.1380.20">
    <property type="entry name" value="Pyruvate kinase, C-terminal domain"/>
    <property type="match status" value="1"/>
</dbReference>
<dbReference type="InterPro" id="IPR011037">
    <property type="entry name" value="Pyrv_Knase-like_insert_dom_sf"/>
</dbReference>
<dbReference type="InterPro" id="IPR036918">
    <property type="entry name" value="Pyrv_Knase_C_sf"/>
</dbReference>
<dbReference type="InterPro" id="IPR015795">
    <property type="entry name" value="Pyrv_Knase_C"/>
</dbReference>
<evidence type="ECO:0000256" key="15">
    <source>
        <dbReference type="ARBA" id="ARBA00048152"/>
    </source>
</evidence>
<name>A0A9W4TU40_9ASCO</name>
<dbReference type="NCBIfam" id="NF004978">
    <property type="entry name" value="PRK06354.1"/>
    <property type="match status" value="1"/>
</dbReference>
<evidence type="ECO:0000256" key="6">
    <source>
        <dbReference type="ARBA" id="ARBA00012142"/>
    </source>
</evidence>
<dbReference type="SUPFAM" id="SSF50800">
    <property type="entry name" value="PK beta-barrel domain-like"/>
    <property type="match status" value="1"/>
</dbReference>
<dbReference type="InterPro" id="IPR015813">
    <property type="entry name" value="Pyrv/PenolPyrv_kinase-like_dom"/>
</dbReference>
<evidence type="ECO:0000256" key="2">
    <source>
        <dbReference type="ARBA" id="ARBA00001958"/>
    </source>
</evidence>
<comment type="pathway">
    <text evidence="3 16">Carbohydrate degradation; glycolysis; pyruvate from D-glyceraldehyde 3-phosphate: step 5/5.</text>
</comment>